<accession>A0A2S4HGK1</accession>
<name>A0A2S4HGK1_9GAMM</name>
<evidence type="ECO:0000313" key="2">
    <source>
        <dbReference type="EMBL" id="POP53069.1"/>
    </source>
</evidence>
<evidence type="ECO:0000256" key="1">
    <source>
        <dbReference type="SAM" id="MobiDB-lite"/>
    </source>
</evidence>
<proteinExistence type="predicted"/>
<dbReference type="AlphaFoldDB" id="A0A2S4HGK1"/>
<protein>
    <submittedName>
        <fullName evidence="2">Uncharacterized protein</fullName>
    </submittedName>
</protein>
<dbReference type="EMBL" id="PQGG01000019">
    <property type="protein sequence ID" value="POP53069.1"/>
    <property type="molecule type" value="Genomic_DNA"/>
</dbReference>
<comment type="caution">
    <text evidence="2">The sequence shown here is derived from an EMBL/GenBank/DDBJ whole genome shotgun (WGS) entry which is preliminary data.</text>
</comment>
<gene>
    <name evidence="2" type="ORF">C0068_08230</name>
</gene>
<feature type="compositionally biased region" description="Basic and acidic residues" evidence="1">
    <location>
        <begin position="78"/>
        <end position="94"/>
    </location>
</feature>
<dbReference type="Proteomes" id="UP000237222">
    <property type="component" value="Unassembled WGS sequence"/>
</dbReference>
<reference evidence="2" key="1">
    <citation type="submission" date="2018-01" db="EMBL/GenBank/DDBJ databases">
        <authorList>
            <person name="Yu X.-D."/>
        </authorList>
    </citation>
    <scope>NUCLEOTIDE SEQUENCE</scope>
    <source>
        <strain evidence="2">ZX-21</strain>
    </source>
</reference>
<organism evidence="2 3">
    <name type="scientific">Zhongshania marina</name>
    <dbReference type="NCBI Taxonomy" id="2304603"/>
    <lineage>
        <taxon>Bacteria</taxon>
        <taxon>Pseudomonadati</taxon>
        <taxon>Pseudomonadota</taxon>
        <taxon>Gammaproteobacteria</taxon>
        <taxon>Cellvibrionales</taxon>
        <taxon>Spongiibacteraceae</taxon>
        <taxon>Zhongshania</taxon>
    </lineage>
</organism>
<evidence type="ECO:0000313" key="3">
    <source>
        <dbReference type="Proteomes" id="UP000237222"/>
    </source>
</evidence>
<sequence length="127" mass="13660">MPAKRRHFYNLITVVNAMKIKMKSLMCGPSGTRNIGEIVEVAEAEGLALVDGGYAEEVEPTEQELEAEALAYQDQLDAEAKAEAEKAEAEKAEPDNETAELVLESETAAKPVAAKPRKSKSANNAAE</sequence>
<feature type="region of interest" description="Disordered" evidence="1">
    <location>
        <begin position="78"/>
        <end position="127"/>
    </location>
</feature>